<dbReference type="RefSeq" id="WP_070145908.1">
    <property type="nucleotide sequence ID" value="NZ_JBHVTE010000069.1"/>
</dbReference>
<sequence length="142" mass="16232">MTKMLSENPKVSLQDIKQFEQKCDVTLPKQYVDFLLEYNGGFPQESNFKISDDEGESLVNKFYGIGDMKSNLGKVFEVLEGEIPEDFISIANDPAGNEILLGINGNFQGKVYFWIHDIEPEDEMDNMFILADTFNEFMGMLH</sequence>
<dbReference type="SUPFAM" id="SSF160631">
    <property type="entry name" value="SMI1/KNR4-like"/>
    <property type="match status" value="1"/>
</dbReference>
<dbReference type="Gene3D" id="3.40.1580.10">
    <property type="entry name" value="SMI1/KNR4-like"/>
    <property type="match status" value="1"/>
</dbReference>
<evidence type="ECO:0000259" key="1">
    <source>
        <dbReference type="SMART" id="SM00860"/>
    </source>
</evidence>
<dbReference type="PATRIC" id="fig|86662.25.peg.5697"/>
<accession>A0A1E8AYX4</accession>
<dbReference type="InterPro" id="IPR018958">
    <property type="entry name" value="Knr4/Smi1-like_dom"/>
</dbReference>
<feature type="domain" description="Knr4/Smi1-like" evidence="1">
    <location>
        <begin position="10"/>
        <end position="140"/>
    </location>
</feature>
<gene>
    <name evidence="2" type="ORF">BWGOE8_55560</name>
</gene>
<evidence type="ECO:0000313" key="2">
    <source>
        <dbReference type="EMBL" id="OFD70796.1"/>
    </source>
</evidence>
<protein>
    <recommendedName>
        <fullName evidence="1">Knr4/Smi1-like domain-containing protein</fullName>
    </recommendedName>
</protein>
<dbReference type="AlphaFoldDB" id="A0A1E8AYX4"/>
<dbReference type="Proteomes" id="UP000175706">
    <property type="component" value="Unassembled WGS sequence"/>
</dbReference>
<dbReference type="InterPro" id="IPR037883">
    <property type="entry name" value="Knr4/Smi1-like_sf"/>
</dbReference>
<comment type="caution">
    <text evidence="2">The sequence shown here is derived from an EMBL/GenBank/DDBJ whole genome shotgun (WGS) entry which is preliminary data.</text>
</comment>
<dbReference type="Pfam" id="PF09346">
    <property type="entry name" value="SMI1_KNR4"/>
    <property type="match status" value="1"/>
</dbReference>
<dbReference type="EMBL" id="LXLT01000075">
    <property type="protein sequence ID" value="OFD70796.1"/>
    <property type="molecule type" value="Genomic_DNA"/>
</dbReference>
<proteinExistence type="predicted"/>
<organism evidence="2 3">
    <name type="scientific">Bacillus mycoides</name>
    <dbReference type="NCBI Taxonomy" id="1405"/>
    <lineage>
        <taxon>Bacteria</taxon>
        <taxon>Bacillati</taxon>
        <taxon>Bacillota</taxon>
        <taxon>Bacilli</taxon>
        <taxon>Bacillales</taxon>
        <taxon>Bacillaceae</taxon>
        <taxon>Bacillus</taxon>
        <taxon>Bacillus cereus group</taxon>
    </lineage>
</organism>
<evidence type="ECO:0000313" key="3">
    <source>
        <dbReference type="Proteomes" id="UP000175706"/>
    </source>
</evidence>
<name>A0A1E8AYX4_BACMY</name>
<reference evidence="2 3" key="1">
    <citation type="submission" date="2016-05" db="EMBL/GenBank/DDBJ databases">
        <title>Bacillus thuringiensis and Bacillus weihenstephanensis as novel biocontrol agents of wilt causing Verticillium species.</title>
        <authorList>
            <person name="Hollensteiner J."/>
            <person name="Wemheuer F."/>
            <person name="Harting R."/>
            <person name="Kolarzyk A."/>
            <person name="Diaz-Valerio S."/>
            <person name="Poehlein A."/>
            <person name="Brzuszkiewicz E."/>
            <person name="Nesemann K."/>
            <person name="Braus-Stromeyer S."/>
            <person name="Braus G."/>
            <person name="Daniel R."/>
            <person name="Liesegang H."/>
        </authorList>
    </citation>
    <scope>NUCLEOTIDE SEQUENCE [LARGE SCALE GENOMIC DNA]</scope>
    <source>
        <strain evidence="2 3">GOE8</strain>
    </source>
</reference>
<dbReference type="SMART" id="SM00860">
    <property type="entry name" value="SMI1_KNR4"/>
    <property type="match status" value="1"/>
</dbReference>